<dbReference type="EMBL" id="AWXZ01000004">
    <property type="protein sequence ID" value="ESR27448.1"/>
    <property type="molecule type" value="Genomic_DNA"/>
</dbReference>
<dbReference type="RefSeq" id="WP_023430210.1">
    <property type="nucleotide sequence ID" value="NZ_AWXZ01000004.1"/>
</dbReference>
<dbReference type="PANTHER" id="PTHR47197">
    <property type="entry name" value="PROTEIN NIRF"/>
    <property type="match status" value="1"/>
</dbReference>
<dbReference type="STRING" id="631454.N177_0052"/>
<organism evidence="3 4">
    <name type="scientific">Lutibaculum baratangense AMV1</name>
    <dbReference type="NCBI Taxonomy" id="631454"/>
    <lineage>
        <taxon>Bacteria</taxon>
        <taxon>Pseudomonadati</taxon>
        <taxon>Pseudomonadota</taxon>
        <taxon>Alphaproteobacteria</taxon>
        <taxon>Hyphomicrobiales</taxon>
        <taxon>Tepidamorphaceae</taxon>
        <taxon>Lutibaculum</taxon>
    </lineage>
</organism>
<keyword evidence="4" id="KW-1185">Reference proteome</keyword>
<dbReference type="eggNOG" id="COG3391">
    <property type="taxonomic scope" value="Bacteria"/>
</dbReference>
<dbReference type="InterPro" id="IPR019405">
    <property type="entry name" value="Lactonase_7-beta_prop"/>
</dbReference>
<proteinExistence type="predicted"/>
<keyword evidence="2" id="KW-0732">Signal</keyword>
<dbReference type="PATRIC" id="fig|631454.5.peg.51"/>
<dbReference type="InterPro" id="IPR015943">
    <property type="entry name" value="WD40/YVTN_repeat-like_dom_sf"/>
</dbReference>
<dbReference type="Gene3D" id="2.130.10.10">
    <property type="entry name" value="YVTN repeat-like/Quinoprotein amine dehydrogenase"/>
    <property type="match status" value="2"/>
</dbReference>
<dbReference type="InterPro" id="IPR011048">
    <property type="entry name" value="Haem_d1_sf"/>
</dbReference>
<dbReference type="Pfam" id="PF10282">
    <property type="entry name" value="Lactonase"/>
    <property type="match status" value="1"/>
</dbReference>
<dbReference type="AlphaFoldDB" id="V4TP40"/>
<dbReference type="InterPro" id="IPR051200">
    <property type="entry name" value="Host-pathogen_enzymatic-act"/>
</dbReference>
<evidence type="ECO:0000256" key="1">
    <source>
        <dbReference type="SAM" id="MobiDB-lite"/>
    </source>
</evidence>
<gene>
    <name evidence="3" type="ORF">N177_0052</name>
</gene>
<sequence>MGSAVIGAQVLSFTMIAAAQAATVYIPEGSAGQVLVVDSETDKVVQTISGLPEIHGLGGSPGSPYLVAGSLAETSRNETVEKPQGMAEDEHAAHHGGGKATMQEGDGSISLLTIVSAADGSPVAKLEVSGAVHHVAVSPDGRYAVATHPGEDGVSIVDLPKRKVLSLVRTGPMPNYAAFSPDGSRVYVSNSGNGTVSEIDTESWIVRRNLMAGDSPEHLAMAPDGGRLYVANVVAGLVTALSLEKDGEDRTYEIGGELHGLDLSDDGATLFVSAKSEDKVVAVDVESGEMRSAPLAPAPYHLTVIPGSGKLYVSSRDEPKVWVVDQASLAPRNSIGIDGEGHQMVALP</sequence>
<evidence type="ECO:0000256" key="2">
    <source>
        <dbReference type="SAM" id="SignalP"/>
    </source>
</evidence>
<evidence type="ECO:0000313" key="3">
    <source>
        <dbReference type="EMBL" id="ESR27448.1"/>
    </source>
</evidence>
<dbReference type="OrthoDB" id="24300at2"/>
<protein>
    <submittedName>
        <fullName evidence="3">Uncharacterized protein</fullName>
    </submittedName>
</protein>
<evidence type="ECO:0000313" key="4">
    <source>
        <dbReference type="Proteomes" id="UP000017819"/>
    </source>
</evidence>
<dbReference type="Proteomes" id="UP000017819">
    <property type="component" value="Unassembled WGS sequence"/>
</dbReference>
<comment type="caution">
    <text evidence="3">The sequence shown here is derived from an EMBL/GenBank/DDBJ whole genome shotgun (WGS) entry which is preliminary data.</text>
</comment>
<feature type="signal peptide" evidence="2">
    <location>
        <begin position="1"/>
        <end position="21"/>
    </location>
</feature>
<accession>V4TP40</accession>
<feature type="region of interest" description="Disordered" evidence="1">
    <location>
        <begin position="80"/>
        <end position="102"/>
    </location>
</feature>
<dbReference type="NCBIfam" id="TIGR02276">
    <property type="entry name" value="beta_rpt_yvtn"/>
    <property type="match status" value="1"/>
</dbReference>
<dbReference type="SUPFAM" id="SSF51004">
    <property type="entry name" value="C-terminal (heme d1) domain of cytochrome cd1-nitrite reductase"/>
    <property type="match status" value="1"/>
</dbReference>
<dbReference type="PANTHER" id="PTHR47197:SF3">
    <property type="entry name" value="DIHYDRO-HEME D1 DEHYDROGENASE"/>
    <property type="match status" value="1"/>
</dbReference>
<dbReference type="InterPro" id="IPR011964">
    <property type="entry name" value="YVTN_b-propeller_repeat"/>
</dbReference>
<feature type="chain" id="PRO_5004729930" evidence="2">
    <location>
        <begin position="22"/>
        <end position="348"/>
    </location>
</feature>
<name>V4TP40_9HYPH</name>
<reference evidence="3 4" key="1">
    <citation type="journal article" date="2014" name="Genome Announc.">
        <title>Draft Genome Sequence of Lutibaculum baratangense Strain AMV1T, Isolated from a Mud Volcano in Andamans, India.</title>
        <authorList>
            <person name="Singh A."/>
            <person name="Sreenivas A."/>
            <person name="Sathyanarayana Reddy G."/>
            <person name="Pinnaka A.K."/>
            <person name="Shivaji S."/>
        </authorList>
    </citation>
    <scope>NUCLEOTIDE SEQUENCE [LARGE SCALE GENOMIC DNA]</scope>
    <source>
        <strain evidence="3 4">AMV1</strain>
    </source>
</reference>